<dbReference type="SUPFAM" id="SSF56420">
    <property type="entry name" value="Peptide deformylase"/>
    <property type="match status" value="1"/>
</dbReference>
<dbReference type="GO" id="GO:0042586">
    <property type="term" value="F:peptide deformylase activity"/>
    <property type="evidence" value="ECO:0007669"/>
    <property type="project" value="InterPro"/>
</dbReference>
<evidence type="ECO:0000256" key="1">
    <source>
        <dbReference type="ARBA" id="ARBA00010759"/>
    </source>
</evidence>
<protein>
    <submittedName>
        <fullName evidence="2">N-formylmethionyl-tRNA deformylase</fullName>
    </submittedName>
</protein>
<name>A0A3E4PK75_9FIRM</name>
<dbReference type="Proteomes" id="UP000261324">
    <property type="component" value="Unassembled WGS sequence"/>
</dbReference>
<accession>A0A3E4PK75</accession>
<sequence>MAANMIGVRPCTRYQEIELEYQDMNWKKQRQKYTGWIAQIIQHEIDPCNGIVI</sequence>
<comment type="caution">
    <text evidence="2">The sequence shown here is derived from an EMBL/GenBank/DDBJ whole genome shotgun (WGS) entry which is preliminary data.</text>
</comment>
<dbReference type="Gene3D" id="3.90.45.10">
    <property type="entry name" value="Peptide deformylase"/>
    <property type="match status" value="1"/>
</dbReference>
<dbReference type="InterPro" id="IPR023635">
    <property type="entry name" value="Peptide_deformylase"/>
</dbReference>
<evidence type="ECO:0000313" key="3">
    <source>
        <dbReference type="Proteomes" id="UP000261324"/>
    </source>
</evidence>
<proteinExistence type="inferred from homology"/>
<reference evidence="2 3" key="1">
    <citation type="submission" date="2018-08" db="EMBL/GenBank/DDBJ databases">
        <title>A genome reference for cultivated species of the human gut microbiota.</title>
        <authorList>
            <person name="Zou Y."/>
            <person name="Xue W."/>
            <person name="Luo G."/>
        </authorList>
    </citation>
    <scope>NUCLEOTIDE SEQUENCE [LARGE SCALE GENOMIC DNA]</scope>
    <source>
        <strain evidence="2 3">TF09-3</strain>
    </source>
</reference>
<organism evidence="2 3">
    <name type="scientific">Dorea formicigenerans</name>
    <dbReference type="NCBI Taxonomy" id="39486"/>
    <lineage>
        <taxon>Bacteria</taxon>
        <taxon>Bacillati</taxon>
        <taxon>Bacillota</taxon>
        <taxon>Clostridia</taxon>
        <taxon>Lachnospirales</taxon>
        <taxon>Lachnospiraceae</taxon>
        <taxon>Dorea</taxon>
    </lineage>
</organism>
<gene>
    <name evidence="2" type="ORF">DXC93_12935</name>
</gene>
<dbReference type="InterPro" id="IPR036821">
    <property type="entry name" value="Peptide_deformylase_sf"/>
</dbReference>
<dbReference type="EMBL" id="QSRA01000019">
    <property type="protein sequence ID" value="RGK80460.1"/>
    <property type="molecule type" value="Genomic_DNA"/>
</dbReference>
<dbReference type="AlphaFoldDB" id="A0A3E4PK75"/>
<evidence type="ECO:0000313" key="2">
    <source>
        <dbReference type="EMBL" id="RGK80460.1"/>
    </source>
</evidence>
<dbReference type="Pfam" id="PF01327">
    <property type="entry name" value="Pep_deformylase"/>
    <property type="match status" value="1"/>
</dbReference>
<comment type="similarity">
    <text evidence="1">Belongs to the polypeptide deformylase family.</text>
</comment>